<dbReference type="EMBL" id="BAAALT010000174">
    <property type="protein sequence ID" value="GAA1820493.1"/>
    <property type="molecule type" value="Genomic_DNA"/>
</dbReference>
<organism evidence="2 3">
    <name type="scientific">Luedemannella flava</name>
    <dbReference type="NCBI Taxonomy" id="349316"/>
    <lineage>
        <taxon>Bacteria</taxon>
        <taxon>Bacillati</taxon>
        <taxon>Actinomycetota</taxon>
        <taxon>Actinomycetes</taxon>
        <taxon>Micromonosporales</taxon>
        <taxon>Micromonosporaceae</taxon>
        <taxon>Luedemannella</taxon>
    </lineage>
</organism>
<feature type="compositionally biased region" description="Pro residues" evidence="1">
    <location>
        <begin position="59"/>
        <end position="73"/>
    </location>
</feature>
<keyword evidence="3" id="KW-1185">Reference proteome</keyword>
<evidence type="ECO:0000313" key="2">
    <source>
        <dbReference type="EMBL" id="GAA1820493.1"/>
    </source>
</evidence>
<evidence type="ECO:0000313" key="3">
    <source>
        <dbReference type="Proteomes" id="UP001500218"/>
    </source>
</evidence>
<proteinExistence type="predicted"/>
<protein>
    <submittedName>
        <fullName evidence="2">Uncharacterized protein</fullName>
    </submittedName>
</protein>
<sequence>MPGWAYLGAVPAGRPRRALLRLAAVRSRAALVWPDLTQLALAATPVRPPRRRRRDAQAAPPPPPPLSYDPGPPVATGLIIPPESPSGYANSPRPQ</sequence>
<dbReference type="Proteomes" id="UP001500218">
    <property type="component" value="Unassembled WGS sequence"/>
</dbReference>
<accession>A0ABN2MCF1</accession>
<name>A0ABN2MCF1_9ACTN</name>
<evidence type="ECO:0000256" key="1">
    <source>
        <dbReference type="SAM" id="MobiDB-lite"/>
    </source>
</evidence>
<gene>
    <name evidence="2" type="ORF">GCM10009682_45960</name>
</gene>
<feature type="region of interest" description="Disordered" evidence="1">
    <location>
        <begin position="43"/>
        <end position="95"/>
    </location>
</feature>
<reference evidence="2 3" key="1">
    <citation type="journal article" date="2019" name="Int. J. Syst. Evol. Microbiol.">
        <title>The Global Catalogue of Microorganisms (GCM) 10K type strain sequencing project: providing services to taxonomists for standard genome sequencing and annotation.</title>
        <authorList>
            <consortium name="The Broad Institute Genomics Platform"/>
            <consortium name="The Broad Institute Genome Sequencing Center for Infectious Disease"/>
            <person name="Wu L."/>
            <person name="Ma J."/>
        </authorList>
    </citation>
    <scope>NUCLEOTIDE SEQUENCE [LARGE SCALE GENOMIC DNA]</scope>
    <source>
        <strain evidence="2 3">JCM 13250</strain>
    </source>
</reference>
<comment type="caution">
    <text evidence="2">The sequence shown here is derived from an EMBL/GenBank/DDBJ whole genome shotgun (WGS) entry which is preliminary data.</text>
</comment>